<evidence type="ECO:0000313" key="3">
    <source>
        <dbReference type="Proteomes" id="UP001633002"/>
    </source>
</evidence>
<comment type="caution">
    <text evidence="2">The sequence shown here is derived from an EMBL/GenBank/DDBJ whole genome shotgun (WGS) entry which is preliminary data.</text>
</comment>
<sequence>MDYTDLNARSNDDSGYSSLPDFGPPGGYLKRIFNPREVPTSAIGMRDWGCSELDVLVRFYGDNKVMESGRTMQALVSPTSVKGTDLSEADPVFMKALELWKGATTHRFLYSNPTTHLSGFQVFDFAGRLADSVPEVCELEQAAETQENTDL</sequence>
<accession>A0ABD3G9D2</accession>
<proteinExistence type="predicted"/>
<keyword evidence="3" id="KW-1185">Reference proteome</keyword>
<protein>
    <submittedName>
        <fullName evidence="2">Uncharacterized protein</fullName>
    </submittedName>
</protein>
<dbReference type="EMBL" id="JBJQOH010000008">
    <property type="protein sequence ID" value="KAL3675276.1"/>
    <property type="molecule type" value="Genomic_DNA"/>
</dbReference>
<dbReference type="AlphaFoldDB" id="A0ABD3G9D2"/>
<feature type="region of interest" description="Disordered" evidence="1">
    <location>
        <begin position="1"/>
        <end position="21"/>
    </location>
</feature>
<dbReference type="Proteomes" id="UP001633002">
    <property type="component" value="Unassembled WGS sequence"/>
</dbReference>
<evidence type="ECO:0000256" key="1">
    <source>
        <dbReference type="SAM" id="MobiDB-lite"/>
    </source>
</evidence>
<organism evidence="2 3">
    <name type="scientific">Riccia sorocarpa</name>
    <dbReference type="NCBI Taxonomy" id="122646"/>
    <lineage>
        <taxon>Eukaryota</taxon>
        <taxon>Viridiplantae</taxon>
        <taxon>Streptophyta</taxon>
        <taxon>Embryophyta</taxon>
        <taxon>Marchantiophyta</taxon>
        <taxon>Marchantiopsida</taxon>
        <taxon>Marchantiidae</taxon>
        <taxon>Marchantiales</taxon>
        <taxon>Ricciaceae</taxon>
        <taxon>Riccia</taxon>
    </lineage>
</organism>
<name>A0ABD3G9D2_9MARC</name>
<feature type="compositionally biased region" description="Polar residues" evidence="1">
    <location>
        <begin position="7"/>
        <end position="17"/>
    </location>
</feature>
<evidence type="ECO:0000313" key="2">
    <source>
        <dbReference type="EMBL" id="KAL3675276.1"/>
    </source>
</evidence>
<reference evidence="2 3" key="1">
    <citation type="submission" date="2024-09" db="EMBL/GenBank/DDBJ databases">
        <title>Chromosome-scale assembly of Riccia sorocarpa.</title>
        <authorList>
            <person name="Paukszto L."/>
        </authorList>
    </citation>
    <scope>NUCLEOTIDE SEQUENCE [LARGE SCALE GENOMIC DNA]</scope>
    <source>
        <strain evidence="2">LP-2024</strain>
        <tissue evidence="2">Aerial parts of the thallus</tissue>
    </source>
</reference>
<gene>
    <name evidence="2" type="ORF">R1sor_025224</name>
</gene>